<proteinExistence type="predicted"/>
<dbReference type="EMBL" id="CP044543">
    <property type="protein sequence ID" value="QFI70968.1"/>
    <property type="molecule type" value="Genomic_DNA"/>
</dbReference>
<gene>
    <name evidence="2" type="ORF">F8237_00420</name>
</gene>
<accession>A0A5P6NYT1</accession>
<protein>
    <submittedName>
        <fullName evidence="2">Uncharacterized protein</fullName>
    </submittedName>
</protein>
<evidence type="ECO:0000256" key="1">
    <source>
        <dbReference type="SAM" id="MobiDB-lite"/>
    </source>
</evidence>
<dbReference type="AlphaFoldDB" id="A0A5P6NYT1"/>
<name>A0A5P6NYT1_9BRAD</name>
<reference evidence="3" key="1">
    <citation type="submission" date="2019-10" db="EMBL/GenBank/DDBJ databases">
        <title>Complete Genome Sequence of Bradyrhizobium betae type strain PL7HG1T.</title>
        <authorList>
            <person name="Bromfield E.S.P."/>
            <person name="Cloutier S."/>
        </authorList>
    </citation>
    <scope>NUCLEOTIDE SEQUENCE [LARGE SCALE GENOMIC DNA]</scope>
    <source>
        <strain evidence="3">PL7HG1</strain>
    </source>
</reference>
<sequence>MAKQQRKLSPLFTYSPASDPGYVNVRDASDGPLKSARWLCEYLWIIYQNHADEQFRTEFRSNFDQRFWEMYLTMTLIFSGYEVTCPNPGPDIGVIHRGRRIWFEATTPHKGAPTNPDRVPTPAGGMLEDVPEDKLVLRHLSAVSAKCSEQHKAWLARGIIAKEDAYIVAINTRELGFHDPKADPPIILQTAYGIGKPFFEIDRQTGTVVAKKYEQRSHISRTPTTLSTSSDKTAPSKQKAPVETGVFQDKQYAFLSGLVCSHVDAANCAGEMGSDFQVASNPNAEVLLPDDIRLRGNHYEGRRQGSEIQVVRKFRS</sequence>
<dbReference type="KEGG" id="bbet:F8237_00420"/>
<evidence type="ECO:0000313" key="2">
    <source>
        <dbReference type="EMBL" id="QFI70968.1"/>
    </source>
</evidence>
<dbReference type="OrthoDB" id="8374464at2"/>
<dbReference type="Proteomes" id="UP000325641">
    <property type="component" value="Chromosome"/>
</dbReference>
<organism evidence="2 3">
    <name type="scientific">Bradyrhizobium betae</name>
    <dbReference type="NCBI Taxonomy" id="244734"/>
    <lineage>
        <taxon>Bacteria</taxon>
        <taxon>Pseudomonadati</taxon>
        <taxon>Pseudomonadota</taxon>
        <taxon>Alphaproteobacteria</taxon>
        <taxon>Hyphomicrobiales</taxon>
        <taxon>Nitrobacteraceae</taxon>
        <taxon>Bradyrhizobium</taxon>
    </lineage>
</organism>
<dbReference type="RefSeq" id="WP_151641888.1">
    <property type="nucleotide sequence ID" value="NZ_CP044543.1"/>
</dbReference>
<feature type="compositionally biased region" description="Polar residues" evidence="1">
    <location>
        <begin position="220"/>
        <end position="236"/>
    </location>
</feature>
<evidence type="ECO:0000313" key="3">
    <source>
        <dbReference type="Proteomes" id="UP000325641"/>
    </source>
</evidence>
<feature type="region of interest" description="Disordered" evidence="1">
    <location>
        <begin position="214"/>
        <end position="242"/>
    </location>
</feature>